<keyword evidence="1" id="KW-0479">Metal-binding</keyword>
<keyword evidence="1" id="KW-0863">Zinc-finger</keyword>
<gene>
    <name evidence="4" type="ORF">EUGRSUZ_B03372</name>
</gene>
<accession>A0A059D7P8</accession>
<evidence type="ECO:0000256" key="1">
    <source>
        <dbReference type="PROSITE-ProRule" id="PRU00042"/>
    </source>
</evidence>
<dbReference type="InterPro" id="IPR044299">
    <property type="entry name" value="GIS3/ZFP5/ZFP6"/>
</dbReference>
<dbReference type="Gramene" id="KCW86763">
    <property type="protein sequence ID" value="KCW86763"/>
    <property type="gene ID" value="EUGRSUZ_B03372"/>
</dbReference>
<proteinExistence type="predicted"/>
<dbReference type="PANTHER" id="PTHR46353">
    <property type="entry name" value="ZINC FINGER PROTEIN 5"/>
    <property type="match status" value="1"/>
</dbReference>
<dbReference type="InParanoid" id="A0A059D7P8"/>
<sequence>MSSKSFSSLIPPTWDIDIGLDSGSIRDDDSSSCIQKQQKKKVKLFGFDLTTIAACENRDEEEGTPKSDLVERDDHESVNSSNTDPSSSRDDKYKTLLANSNIREGSSSVLTSNTHRSKKLFECQYCAKTFANSQALGGHQNAHKKERLRKKKLQLQARRASLQSYLQAYRNYYYRSSNGVLDFRGSNDDQWYIDPSSCYLSAPGDQLALCDQEPQISFADVSDHREGLPLGRSTRVQNWHAPDVLPANTGYYQHKK</sequence>
<dbReference type="GO" id="GO:0009736">
    <property type="term" value="P:cytokinin-activated signaling pathway"/>
    <property type="evidence" value="ECO:0000318"/>
    <property type="project" value="GO_Central"/>
</dbReference>
<dbReference type="GO" id="GO:0000976">
    <property type="term" value="F:transcription cis-regulatory region binding"/>
    <property type="evidence" value="ECO:0000318"/>
    <property type="project" value="GO_Central"/>
</dbReference>
<dbReference type="GO" id="GO:0003700">
    <property type="term" value="F:DNA-binding transcription factor activity"/>
    <property type="evidence" value="ECO:0000318"/>
    <property type="project" value="GO_Central"/>
</dbReference>
<name>A0A059D7P8_EUCGR</name>
<evidence type="ECO:0000259" key="3">
    <source>
        <dbReference type="PROSITE" id="PS50157"/>
    </source>
</evidence>
<dbReference type="KEGG" id="egr:108957798"/>
<dbReference type="InterPro" id="IPR013087">
    <property type="entry name" value="Znf_C2H2_type"/>
</dbReference>
<dbReference type="AlphaFoldDB" id="A0A059D7P8"/>
<feature type="region of interest" description="Disordered" evidence="2">
    <location>
        <begin position="56"/>
        <end position="92"/>
    </location>
</feature>
<keyword evidence="1" id="KW-0862">Zinc</keyword>
<evidence type="ECO:0000313" key="4">
    <source>
        <dbReference type="EMBL" id="KCW86763.1"/>
    </source>
</evidence>
<dbReference type="PROSITE" id="PS00028">
    <property type="entry name" value="ZINC_FINGER_C2H2_1"/>
    <property type="match status" value="1"/>
</dbReference>
<dbReference type="InterPro" id="IPR036236">
    <property type="entry name" value="Znf_C2H2_sf"/>
</dbReference>
<dbReference type="SUPFAM" id="SSF57667">
    <property type="entry name" value="beta-beta-alpha zinc fingers"/>
    <property type="match status" value="1"/>
</dbReference>
<dbReference type="GO" id="GO:0010090">
    <property type="term" value="P:trichome morphogenesis"/>
    <property type="evidence" value="ECO:0007669"/>
    <property type="project" value="InterPro"/>
</dbReference>
<organism evidence="4">
    <name type="scientific">Eucalyptus grandis</name>
    <name type="common">Flooded gum</name>
    <dbReference type="NCBI Taxonomy" id="71139"/>
    <lineage>
        <taxon>Eukaryota</taxon>
        <taxon>Viridiplantae</taxon>
        <taxon>Streptophyta</taxon>
        <taxon>Embryophyta</taxon>
        <taxon>Tracheophyta</taxon>
        <taxon>Spermatophyta</taxon>
        <taxon>Magnoliopsida</taxon>
        <taxon>eudicotyledons</taxon>
        <taxon>Gunneridae</taxon>
        <taxon>Pentapetalae</taxon>
        <taxon>rosids</taxon>
        <taxon>malvids</taxon>
        <taxon>Myrtales</taxon>
        <taxon>Myrtaceae</taxon>
        <taxon>Myrtoideae</taxon>
        <taxon>Eucalypteae</taxon>
        <taxon>Eucalyptus</taxon>
    </lineage>
</organism>
<protein>
    <recommendedName>
        <fullName evidence="3">C2H2-type domain-containing protein</fullName>
    </recommendedName>
</protein>
<dbReference type="OrthoDB" id="1939583at2759"/>
<dbReference type="PANTHER" id="PTHR46353:SF5">
    <property type="entry name" value="ZINC FINGER PROTEIN 5"/>
    <property type="match status" value="1"/>
</dbReference>
<feature type="domain" description="C2H2-type" evidence="3">
    <location>
        <begin position="121"/>
        <end position="148"/>
    </location>
</feature>
<dbReference type="GO" id="GO:0008270">
    <property type="term" value="F:zinc ion binding"/>
    <property type="evidence" value="ECO:0007669"/>
    <property type="project" value="UniProtKB-KW"/>
</dbReference>
<dbReference type="PROSITE" id="PS50157">
    <property type="entry name" value="ZINC_FINGER_C2H2_2"/>
    <property type="match status" value="1"/>
</dbReference>
<dbReference type="GO" id="GO:0009740">
    <property type="term" value="P:gibberellic acid mediated signaling pathway"/>
    <property type="evidence" value="ECO:0000318"/>
    <property type="project" value="GO_Central"/>
</dbReference>
<evidence type="ECO:0000256" key="2">
    <source>
        <dbReference type="SAM" id="MobiDB-lite"/>
    </source>
</evidence>
<reference evidence="4" key="1">
    <citation type="submission" date="2013-07" db="EMBL/GenBank/DDBJ databases">
        <title>The genome of Eucalyptus grandis.</title>
        <authorList>
            <person name="Schmutz J."/>
            <person name="Hayes R."/>
            <person name="Myburg A."/>
            <person name="Tuskan G."/>
            <person name="Grattapaglia D."/>
            <person name="Rokhsar D.S."/>
        </authorList>
    </citation>
    <scope>NUCLEOTIDE SEQUENCE</scope>
    <source>
        <tissue evidence="4">Leaf extractions</tissue>
    </source>
</reference>
<dbReference type="Pfam" id="PF13912">
    <property type="entry name" value="zf-C2H2_6"/>
    <property type="match status" value="1"/>
</dbReference>
<dbReference type="GO" id="GO:0005634">
    <property type="term" value="C:nucleus"/>
    <property type="evidence" value="ECO:0000318"/>
    <property type="project" value="GO_Central"/>
</dbReference>
<feature type="compositionally biased region" description="Basic and acidic residues" evidence="2">
    <location>
        <begin position="63"/>
        <end position="77"/>
    </location>
</feature>
<dbReference type="STRING" id="71139.A0A059D7P8"/>
<dbReference type="Gene3D" id="3.30.160.60">
    <property type="entry name" value="Classic Zinc Finger"/>
    <property type="match status" value="1"/>
</dbReference>
<dbReference type="EMBL" id="KK198754">
    <property type="protein sequence ID" value="KCW86763.1"/>
    <property type="molecule type" value="Genomic_DNA"/>
</dbReference>
<dbReference type="GO" id="GO:0010026">
    <property type="term" value="P:trichome differentiation"/>
    <property type="evidence" value="ECO:0000318"/>
    <property type="project" value="GO_Central"/>
</dbReference>